<dbReference type="Pfam" id="PF06980">
    <property type="entry name" value="DUF1302"/>
    <property type="match status" value="1"/>
</dbReference>
<feature type="non-terminal residue" evidence="1">
    <location>
        <position position="197"/>
    </location>
</feature>
<protein>
    <submittedName>
        <fullName evidence="1">Uncharacterized protein</fullName>
    </submittedName>
</protein>
<organism evidence="1">
    <name type="scientific">marine sediment metagenome</name>
    <dbReference type="NCBI Taxonomy" id="412755"/>
    <lineage>
        <taxon>unclassified sequences</taxon>
        <taxon>metagenomes</taxon>
        <taxon>ecological metagenomes</taxon>
    </lineage>
</organism>
<dbReference type="EMBL" id="BARS01037708">
    <property type="protein sequence ID" value="GAG14981.1"/>
    <property type="molecule type" value="Genomic_DNA"/>
</dbReference>
<evidence type="ECO:0000313" key="1">
    <source>
        <dbReference type="EMBL" id="GAG14981.1"/>
    </source>
</evidence>
<reference evidence="1" key="1">
    <citation type="journal article" date="2014" name="Front. Microbiol.">
        <title>High frequency of phylogenetically diverse reductive dehalogenase-homologous genes in deep subseafloor sedimentary metagenomes.</title>
        <authorList>
            <person name="Kawai M."/>
            <person name="Futagami T."/>
            <person name="Toyoda A."/>
            <person name="Takaki Y."/>
            <person name="Nishi S."/>
            <person name="Hori S."/>
            <person name="Arai W."/>
            <person name="Tsubouchi T."/>
            <person name="Morono Y."/>
            <person name="Uchiyama I."/>
            <person name="Ito T."/>
            <person name="Fujiyama A."/>
            <person name="Inagaki F."/>
            <person name="Takami H."/>
        </authorList>
    </citation>
    <scope>NUCLEOTIDE SEQUENCE</scope>
    <source>
        <strain evidence="1">Expedition CK06-06</strain>
    </source>
</reference>
<accession>X0WQN1</accession>
<proteinExistence type="predicted"/>
<sequence length="197" mass="23137">MKMIIKVLVIITILTFPLVIGTQVSFAFQYGNWDLGGYLRHESSLKVGDDTVEPMWFENILQLELTYHLNENIDFFLMTRGYYDAVYDAKNGGFLKEHRVRKDLRDKYSHHRKDTLADAIREAYIDIFLEDFDIRIGKQQIVWGKTEGFKMLDIINPTDYRKFVQDVFEDSRITLWSAKIDYAIGLNNLLELVIIPD</sequence>
<gene>
    <name evidence="1" type="ORF">S01H1_57781</name>
</gene>
<dbReference type="InterPro" id="IPR010727">
    <property type="entry name" value="DUF1302"/>
</dbReference>
<name>X0WQN1_9ZZZZ</name>
<comment type="caution">
    <text evidence="1">The sequence shown here is derived from an EMBL/GenBank/DDBJ whole genome shotgun (WGS) entry which is preliminary data.</text>
</comment>
<dbReference type="AlphaFoldDB" id="X0WQN1"/>